<evidence type="ECO:0000313" key="2">
    <source>
        <dbReference type="Proteomes" id="UP000241818"/>
    </source>
</evidence>
<dbReference type="RefSeq" id="XP_024717718.1">
    <property type="nucleotide sequence ID" value="XM_024865512.1"/>
</dbReference>
<organism evidence="1 2">
    <name type="scientific">Amorphotheca resinae ATCC 22711</name>
    <dbReference type="NCBI Taxonomy" id="857342"/>
    <lineage>
        <taxon>Eukaryota</taxon>
        <taxon>Fungi</taxon>
        <taxon>Dikarya</taxon>
        <taxon>Ascomycota</taxon>
        <taxon>Pezizomycotina</taxon>
        <taxon>Leotiomycetes</taxon>
        <taxon>Helotiales</taxon>
        <taxon>Amorphothecaceae</taxon>
        <taxon>Amorphotheca</taxon>
    </lineage>
</organism>
<gene>
    <name evidence="1" type="ORF">M430DRAFT_270580</name>
</gene>
<dbReference type="EMBL" id="KZ679016">
    <property type="protein sequence ID" value="PSS10539.1"/>
    <property type="molecule type" value="Genomic_DNA"/>
</dbReference>
<reference evidence="1 2" key="1">
    <citation type="journal article" date="2018" name="New Phytol.">
        <title>Comparative genomics and transcriptomics depict ericoid mycorrhizal fungi as versatile saprotrophs and plant mutualists.</title>
        <authorList>
            <person name="Martino E."/>
            <person name="Morin E."/>
            <person name="Grelet G.A."/>
            <person name="Kuo A."/>
            <person name="Kohler A."/>
            <person name="Daghino S."/>
            <person name="Barry K.W."/>
            <person name="Cichocki N."/>
            <person name="Clum A."/>
            <person name="Dockter R.B."/>
            <person name="Hainaut M."/>
            <person name="Kuo R.C."/>
            <person name="LaButti K."/>
            <person name="Lindahl B.D."/>
            <person name="Lindquist E.A."/>
            <person name="Lipzen A."/>
            <person name="Khouja H.R."/>
            <person name="Magnuson J."/>
            <person name="Murat C."/>
            <person name="Ohm R.A."/>
            <person name="Singer S.W."/>
            <person name="Spatafora J.W."/>
            <person name="Wang M."/>
            <person name="Veneault-Fourrey C."/>
            <person name="Henrissat B."/>
            <person name="Grigoriev I.V."/>
            <person name="Martin F.M."/>
            <person name="Perotto S."/>
        </authorList>
    </citation>
    <scope>NUCLEOTIDE SEQUENCE [LARGE SCALE GENOMIC DNA]</scope>
    <source>
        <strain evidence="1 2">ATCC 22711</strain>
    </source>
</reference>
<protein>
    <submittedName>
        <fullName evidence="1">Uncharacterized protein</fullName>
    </submittedName>
</protein>
<dbReference type="Proteomes" id="UP000241818">
    <property type="component" value="Unassembled WGS sequence"/>
</dbReference>
<accession>A0A2T3ASR6</accession>
<keyword evidence="2" id="KW-1185">Reference proteome</keyword>
<name>A0A2T3ASR6_AMORE</name>
<dbReference type="AlphaFoldDB" id="A0A2T3ASR6"/>
<evidence type="ECO:0000313" key="1">
    <source>
        <dbReference type="EMBL" id="PSS10539.1"/>
    </source>
</evidence>
<dbReference type="GeneID" id="36573593"/>
<dbReference type="InParanoid" id="A0A2T3ASR6"/>
<sequence>MGHGGMLDVSRIFEGETVGKTAMRCDTVRHDTIRCEALDRASKGESEGVLRTRRAQIMDREDDVVYRPYLHAVLPRRTEPYTPLPTTAPWDPENCVVGIRPDGGSFRAQARRFQYILLWVMSGRDYDNFGLLERERRTCEEEARVRVTHQVCTRKNSDEEPSLQPFFHDYYCVLLYARIDRGGPRVPRLPSPNFQGSKLEVFHASTIRSATKGLKPAIAAPESIVLLLVLWMTDTWDGSFGTSNYLEHSFHSTDSRVLYVGHWGKGERERGVHDPCRACPDKVVVRGYMDGYMSNQ</sequence>
<proteinExistence type="predicted"/>